<evidence type="ECO:0000313" key="1">
    <source>
        <dbReference type="EMBL" id="KAF5802695.1"/>
    </source>
</evidence>
<gene>
    <name evidence="1" type="ORF">HanXRQr2_Chr06g0262531</name>
</gene>
<dbReference type="AlphaFoldDB" id="A0A9K3ITG8"/>
<comment type="caution">
    <text evidence="1">The sequence shown here is derived from an EMBL/GenBank/DDBJ whole genome shotgun (WGS) entry which is preliminary data.</text>
</comment>
<keyword evidence="2" id="KW-1185">Reference proteome</keyword>
<proteinExistence type="predicted"/>
<dbReference type="EMBL" id="MNCJ02000321">
    <property type="protein sequence ID" value="KAF5802695.1"/>
    <property type="molecule type" value="Genomic_DNA"/>
</dbReference>
<name>A0A9K3ITG8_HELAN</name>
<evidence type="ECO:0000313" key="2">
    <source>
        <dbReference type="Proteomes" id="UP000215914"/>
    </source>
</evidence>
<dbReference type="Gramene" id="mRNA:HanXRQr2_Chr06g0262531">
    <property type="protein sequence ID" value="mRNA:HanXRQr2_Chr06g0262531"/>
    <property type="gene ID" value="HanXRQr2_Chr06g0262531"/>
</dbReference>
<sequence length="159" mass="18071">MDPNVFAYAQMLASAGSQPFFQVPQTIRRFATVSGDRNGTGDTTRTRARCRGIQTWEKVSQKERYNHSSSKRGLPSMDERLGVRVGTFVARYIEGPRCWFFGKRFVKRSLKLWGKKKITAKNIPFLANGPISTRNVISFKRSFNAIGTTWKVAKTTLML</sequence>
<reference evidence="1" key="1">
    <citation type="journal article" date="2017" name="Nature">
        <title>The sunflower genome provides insights into oil metabolism, flowering and Asterid evolution.</title>
        <authorList>
            <person name="Badouin H."/>
            <person name="Gouzy J."/>
            <person name="Grassa C.J."/>
            <person name="Murat F."/>
            <person name="Staton S.E."/>
            <person name="Cottret L."/>
            <person name="Lelandais-Briere C."/>
            <person name="Owens G.L."/>
            <person name="Carrere S."/>
            <person name="Mayjonade B."/>
            <person name="Legrand L."/>
            <person name="Gill N."/>
            <person name="Kane N.C."/>
            <person name="Bowers J.E."/>
            <person name="Hubner S."/>
            <person name="Bellec A."/>
            <person name="Berard A."/>
            <person name="Berges H."/>
            <person name="Blanchet N."/>
            <person name="Boniface M.C."/>
            <person name="Brunel D."/>
            <person name="Catrice O."/>
            <person name="Chaidir N."/>
            <person name="Claudel C."/>
            <person name="Donnadieu C."/>
            <person name="Faraut T."/>
            <person name="Fievet G."/>
            <person name="Helmstetter N."/>
            <person name="King M."/>
            <person name="Knapp S.J."/>
            <person name="Lai Z."/>
            <person name="Le Paslier M.C."/>
            <person name="Lippi Y."/>
            <person name="Lorenzon L."/>
            <person name="Mandel J.R."/>
            <person name="Marage G."/>
            <person name="Marchand G."/>
            <person name="Marquand E."/>
            <person name="Bret-Mestries E."/>
            <person name="Morien E."/>
            <person name="Nambeesan S."/>
            <person name="Nguyen T."/>
            <person name="Pegot-Espagnet P."/>
            <person name="Pouilly N."/>
            <person name="Raftis F."/>
            <person name="Sallet E."/>
            <person name="Schiex T."/>
            <person name="Thomas J."/>
            <person name="Vandecasteele C."/>
            <person name="Vares D."/>
            <person name="Vear F."/>
            <person name="Vautrin S."/>
            <person name="Crespi M."/>
            <person name="Mangin B."/>
            <person name="Burke J.M."/>
            <person name="Salse J."/>
            <person name="Munos S."/>
            <person name="Vincourt P."/>
            <person name="Rieseberg L.H."/>
            <person name="Langlade N.B."/>
        </authorList>
    </citation>
    <scope>NUCLEOTIDE SEQUENCE</scope>
    <source>
        <tissue evidence="1">Leaves</tissue>
    </source>
</reference>
<reference evidence="1" key="2">
    <citation type="submission" date="2020-06" db="EMBL/GenBank/DDBJ databases">
        <title>Helianthus annuus Genome sequencing and assembly Release 2.</title>
        <authorList>
            <person name="Gouzy J."/>
            <person name="Langlade N."/>
            <person name="Munos S."/>
        </authorList>
    </citation>
    <scope>NUCLEOTIDE SEQUENCE</scope>
    <source>
        <tissue evidence="1">Leaves</tissue>
    </source>
</reference>
<accession>A0A9K3ITG8</accession>
<dbReference type="Proteomes" id="UP000215914">
    <property type="component" value="Unassembled WGS sequence"/>
</dbReference>
<protein>
    <submittedName>
        <fullName evidence="1">Uncharacterized protein</fullName>
    </submittedName>
</protein>
<organism evidence="1 2">
    <name type="scientific">Helianthus annuus</name>
    <name type="common">Common sunflower</name>
    <dbReference type="NCBI Taxonomy" id="4232"/>
    <lineage>
        <taxon>Eukaryota</taxon>
        <taxon>Viridiplantae</taxon>
        <taxon>Streptophyta</taxon>
        <taxon>Embryophyta</taxon>
        <taxon>Tracheophyta</taxon>
        <taxon>Spermatophyta</taxon>
        <taxon>Magnoliopsida</taxon>
        <taxon>eudicotyledons</taxon>
        <taxon>Gunneridae</taxon>
        <taxon>Pentapetalae</taxon>
        <taxon>asterids</taxon>
        <taxon>campanulids</taxon>
        <taxon>Asterales</taxon>
        <taxon>Asteraceae</taxon>
        <taxon>Asteroideae</taxon>
        <taxon>Heliantheae alliance</taxon>
        <taxon>Heliantheae</taxon>
        <taxon>Helianthus</taxon>
    </lineage>
</organism>